<sequence>MSSLELQKDETPHYHIQLYVNPSDREYVESVVLEQFPNEIDRKNDSIKDIWDALGLISYCLKDSRKSDTYVSFIGLQRDIKTRYNAVFNNQKYKDLSDRRISLSHKRMMEKQQNGMILILIRGFQDERLNLLSSRHPDFYHLKTDIQKLQIMYLHCIHFREFKNHVDNQFSVSMKLRTHRIVNEFNDIYNNVPCLVYSNQECILSENFFWECDKSRGQPPPQKRRE</sequence>
<reference evidence="1 2" key="1">
    <citation type="submission" date="2016-03" db="EMBL/GenBank/DDBJ databases">
        <title>Acetic acid bacteria sequencing.</title>
        <authorList>
            <person name="Brandt J."/>
            <person name="Jakob F."/>
            <person name="Vogel R.F."/>
        </authorList>
    </citation>
    <scope>NUCLEOTIDE SEQUENCE [LARGE SCALE GENOMIC DNA]</scope>
    <source>
        <strain evidence="1 2">TMW2.1153</strain>
    </source>
</reference>
<accession>A0A1U9KCW1</accession>
<dbReference type="KEGG" id="aace:A0U92_01135"/>
<keyword evidence="2" id="KW-1185">Reference proteome</keyword>
<gene>
    <name evidence="1" type="ORF">A0U92_01135</name>
</gene>
<protein>
    <submittedName>
        <fullName evidence="1">Uncharacterized protein</fullName>
    </submittedName>
</protein>
<organism evidence="1 2">
    <name type="scientific">Acetobacter aceti</name>
    <dbReference type="NCBI Taxonomy" id="435"/>
    <lineage>
        <taxon>Bacteria</taxon>
        <taxon>Pseudomonadati</taxon>
        <taxon>Pseudomonadota</taxon>
        <taxon>Alphaproteobacteria</taxon>
        <taxon>Acetobacterales</taxon>
        <taxon>Acetobacteraceae</taxon>
        <taxon>Acetobacter</taxon>
        <taxon>Acetobacter subgen. Acetobacter</taxon>
    </lineage>
</organism>
<evidence type="ECO:0000313" key="2">
    <source>
        <dbReference type="Proteomes" id="UP000188937"/>
    </source>
</evidence>
<evidence type="ECO:0000313" key="1">
    <source>
        <dbReference type="EMBL" id="AQS83602.1"/>
    </source>
</evidence>
<dbReference type="Proteomes" id="UP000188937">
    <property type="component" value="Chromosome"/>
</dbReference>
<dbReference type="AlphaFoldDB" id="A0A1U9KCW1"/>
<proteinExistence type="predicted"/>
<name>A0A1U9KCW1_ACEAC</name>
<dbReference type="EMBL" id="CP014692">
    <property type="protein sequence ID" value="AQS83602.1"/>
    <property type="molecule type" value="Genomic_DNA"/>
</dbReference>